<proteinExistence type="predicted"/>
<feature type="domain" description="VWFD" evidence="2">
    <location>
        <begin position="136"/>
        <end position="317"/>
    </location>
</feature>
<feature type="chain" id="PRO_5045239059" description="VWFD domain-containing protein" evidence="1">
    <location>
        <begin position="21"/>
        <end position="346"/>
    </location>
</feature>
<evidence type="ECO:0000256" key="1">
    <source>
        <dbReference type="SAM" id="SignalP"/>
    </source>
</evidence>
<keyword evidence="4" id="KW-1185">Reference proteome</keyword>
<feature type="signal peptide" evidence="1">
    <location>
        <begin position="1"/>
        <end position="20"/>
    </location>
</feature>
<evidence type="ECO:0000313" key="4">
    <source>
        <dbReference type="Proteomes" id="UP001648503"/>
    </source>
</evidence>
<accession>A0ABQ8F6G6</accession>
<evidence type="ECO:0000313" key="3">
    <source>
        <dbReference type="EMBL" id="KAH6593078.1"/>
    </source>
</evidence>
<sequence length="346" mass="38520">MLSRLIVTFLCAAAIGSVSGAFMTFDPDQLIVRDIEETISFSAKLNSKPSEEVTMYFEHPFMFMSDCMIVFNPDNWDVPQQLTAIPAPLFVGSSNPPKELASNTEFLAKAVTVGPLPAELSFVDTLKVIQKNLGVSSCSIKKSEVDTFDEMLFSFNKPGWYEMASTGDITIQVFMDKCTAELSCIKKVLARYGTSVMGMDVSGPVKDISEYSPTYVTQNTNRLRYRRNSDGNEHKIVFPYGSELYFKVLNNDGIMSLDVYLDLVAGYSLSRGLCNIPRPLSLRNMLVGSNGKLYNLANKDEVAAFSNSWKVKDEDVLTNPRARTLIPPTQQPGTVCKFPETHRQNL</sequence>
<protein>
    <recommendedName>
        <fullName evidence="2">VWFD domain-containing protein</fullName>
    </recommendedName>
</protein>
<organism evidence="3 4">
    <name type="scientific">Batrachochytrium salamandrivorans</name>
    <dbReference type="NCBI Taxonomy" id="1357716"/>
    <lineage>
        <taxon>Eukaryota</taxon>
        <taxon>Fungi</taxon>
        <taxon>Fungi incertae sedis</taxon>
        <taxon>Chytridiomycota</taxon>
        <taxon>Chytridiomycota incertae sedis</taxon>
        <taxon>Chytridiomycetes</taxon>
        <taxon>Rhizophydiales</taxon>
        <taxon>Rhizophydiales incertae sedis</taxon>
        <taxon>Batrachochytrium</taxon>
    </lineage>
</organism>
<dbReference type="EMBL" id="JAFCIX010000361">
    <property type="protein sequence ID" value="KAH6593078.1"/>
    <property type="molecule type" value="Genomic_DNA"/>
</dbReference>
<dbReference type="InterPro" id="IPR001846">
    <property type="entry name" value="VWF_type-D"/>
</dbReference>
<name>A0ABQ8F6G6_9FUNG</name>
<comment type="caution">
    <text evidence="3">The sequence shown here is derived from an EMBL/GenBank/DDBJ whole genome shotgun (WGS) entry which is preliminary data.</text>
</comment>
<dbReference type="PROSITE" id="PS51233">
    <property type="entry name" value="VWFD"/>
    <property type="match status" value="1"/>
</dbReference>
<dbReference type="Proteomes" id="UP001648503">
    <property type="component" value="Unassembled WGS sequence"/>
</dbReference>
<keyword evidence="1" id="KW-0732">Signal</keyword>
<gene>
    <name evidence="3" type="ORF">BASA50_007599</name>
</gene>
<evidence type="ECO:0000259" key="2">
    <source>
        <dbReference type="PROSITE" id="PS51233"/>
    </source>
</evidence>
<reference evidence="3 4" key="1">
    <citation type="submission" date="2021-02" db="EMBL/GenBank/DDBJ databases">
        <title>Variation within the Batrachochytrium salamandrivorans European outbreak.</title>
        <authorList>
            <person name="Kelly M."/>
            <person name="Pasmans F."/>
            <person name="Shea T.P."/>
            <person name="Munoz J.F."/>
            <person name="Carranza S."/>
            <person name="Cuomo C.A."/>
            <person name="Martel A."/>
        </authorList>
    </citation>
    <scope>NUCLEOTIDE SEQUENCE [LARGE SCALE GENOMIC DNA]</scope>
    <source>
        <strain evidence="3 4">AMFP18/2</strain>
    </source>
</reference>